<evidence type="ECO:0000313" key="1">
    <source>
        <dbReference type="EMBL" id="WRL64298.1"/>
    </source>
</evidence>
<dbReference type="Proteomes" id="UP001324287">
    <property type="component" value="Chromosome"/>
</dbReference>
<gene>
    <name evidence="1" type="ORF">U6N30_00035</name>
</gene>
<accession>A0ABZ1B3E2</accession>
<organism evidence="1 2">
    <name type="scientific">Blastococcus brunescens</name>
    <dbReference type="NCBI Taxonomy" id="1564165"/>
    <lineage>
        <taxon>Bacteria</taxon>
        <taxon>Bacillati</taxon>
        <taxon>Actinomycetota</taxon>
        <taxon>Actinomycetes</taxon>
        <taxon>Geodermatophilales</taxon>
        <taxon>Geodermatophilaceae</taxon>
        <taxon>Blastococcus</taxon>
    </lineage>
</organism>
<dbReference type="RefSeq" id="WP_324275626.1">
    <property type="nucleotide sequence ID" value="NZ_CP141261.1"/>
</dbReference>
<proteinExistence type="predicted"/>
<reference evidence="1 2" key="1">
    <citation type="submission" date="2023-12" db="EMBL/GenBank/DDBJ databases">
        <title>Blastococcus brunescens sp. nov., an actonobacterium isolated from sandstone collected in sahara desert.</title>
        <authorList>
            <person name="Gtari M."/>
            <person name="Ghodhbane F."/>
        </authorList>
    </citation>
    <scope>NUCLEOTIDE SEQUENCE [LARGE SCALE GENOMIC DNA]</scope>
    <source>
        <strain evidence="1 2">BMG 8361</strain>
    </source>
</reference>
<dbReference type="EMBL" id="CP141261">
    <property type="protein sequence ID" value="WRL64298.1"/>
    <property type="molecule type" value="Genomic_DNA"/>
</dbReference>
<keyword evidence="2" id="KW-1185">Reference proteome</keyword>
<name>A0ABZ1B3E2_9ACTN</name>
<sequence>MLGTGMEGPASVVYLDTVSGERMWSYLRNDSLAQNAEEFQRNALPDVPR</sequence>
<protein>
    <submittedName>
        <fullName evidence="1">Uncharacterized protein</fullName>
    </submittedName>
</protein>
<evidence type="ECO:0000313" key="2">
    <source>
        <dbReference type="Proteomes" id="UP001324287"/>
    </source>
</evidence>